<dbReference type="SUPFAM" id="SSF51735">
    <property type="entry name" value="NAD(P)-binding Rossmann-fold domains"/>
    <property type="match status" value="1"/>
</dbReference>
<dbReference type="InterPro" id="IPR011032">
    <property type="entry name" value="GroES-like_sf"/>
</dbReference>
<dbReference type="GO" id="GO:0016628">
    <property type="term" value="F:oxidoreductase activity, acting on the CH-CH group of donors, NAD or NADP as acceptor"/>
    <property type="evidence" value="ECO:0007669"/>
    <property type="project" value="InterPro"/>
</dbReference>
<dbReference type="InterPro" id="IPR013149">
    <property type="entry name" value="ADH-like_C"/>
</dbReference>
<dbReference type="InterPro" id="IPR036291">
    <property type="entry name" value="NAD(P)-bd_dom_sf"/>
</dbReference>
<evidence type="ECO:0000313" key="4">
    <source>
        <dbReference type="Proteomes" id="UP000326565"/>
    </source>
</evidence>
<feature type="domain" description="Enoyl reductase (ER)" evidence="2">
    <location>
        <begin position="34"/>
        <end position="357"/>
    </location>
</feature>
<dbReference type="InterPro" id="IPR041694">
    <property type="entry name" value="ADH_N_2"/>
</dbReference>
<dbReference type="InterPro" id="IPR020843">
    <property type="entry name" value="ER"/>
</dbReference>
<protein>
    <recommendedName>
        <fullName evidence="2">Enoyl reductase (ER) domain-containing protein</fullName>
    </recommendedName>
</protein>
<dbReference type="Gene3D" id="3.90.180.10">
    <property type="entry name" value="Medium-chain alcohol dehydrogenases, catalytic domain"/>
    <property type="match status" value="1"/>
</dbReference>
<keyword evidence="4" id="KW-1185">Reference proteome</keyword>
<keyword evidence="1" id="KW-0560">Oxidoreductase</keyword>
<dbReference type="Pfam" id="PF00107">
    <property type="entry name" value="ADH_zinc_N"/>
    <property type="match status" value="1"/>
</dbReference>
<dbReference type="OrthoDB" id="809632at2759"/>
<dbReference type="PANTHER" id="PTHR43205:SF7">
    <property type="entry name" value="PROSTAGLANDIN REDUCTASE 1"/>
    <property type="match status" value="1"/>
</dbReference>
<dbReference type="Gene3D" id="3.40.50.720">
    <property type="entry name" value="NAD(P)-binding Rossmann-like Domain"/>
    <property type="match status" value="1"/>
</dbReference>
<dbReference type="Pfam" id="PF16884">
    <property type="entry name" value="ADH_N_2"/>
    <property type="match status" value="1"/>
</dbReference>
<dbReference type="FunFam" id="3.40.50.720:FF:000121">
    <property type="entry name" value="Prostaglandin reductase 2"/>
    <property type="match status" value="1"/>
</dbReference>
<organism evidence="3 4">
    <name type="scientific">Aspergillus leporis</name>
    <dbReference type="NCBI Taxonomy" id="41062"/>
    <lineage>
        <taxon>Eukaryota</taxon>
        <taxon>Fungi</taxon>
        <taxon>Dikarya</taxon>
        <taxon>Ascomycota</taxon>
        <taxon>Pezizomycotina</taxon>
        <taxon>Eurotiomycetes</taxon>
        <taxon>Eurotiomycetidae</taxon>
        <taxon>Eurotiales</taxon>
        <taxon>Aspergillaceae</taxon>
        <taxon>Aspergillus</taxon>
        <taxon>Aspergillus subgen. Circumdati</taxon>
    </lineage>
</organism>
<dbReference type="Proteomes" id="UP000326565">
    <property type="component" value="Unassembled WGS sequence"/>
</dbReference>
<reference evidence="3 4" key="1">
    <citation type="submission" date="2019-04" db="EMBL/GenBank/DDBJ databases">
        <title>Friends and foes A comparative genomics study of 23 Aspergillus species from section Flavi.</title>
        <authorList>
            <consortium name="DOE Joint Genome Institute"/>
            <person name="Kjaerbolling I."/>
            <person name="Vesth T."/>
            <person name="Frisvad J.C."/>
            <person name="Nybo J.L."/>
            <person name="Theobald S."/>
            <person name="Kildgaard S."/>
            <person name="Isbrandt T."/>
            <person name="Kuo A."/>
            <person name="Sato A."/>
            <person name="Lyhne E.K."/>
            <person name="Kogle M.E."/>
            <person name="Wiebenga A."/>
            <person name="Kun R.S."/>
            <person name="Lubbers R.J."/>
            <person name="Makela M.R."/>
            <person name="Barry K."/>
            <person name="Chovatia M."/>
            <person name="Clum A."/>
            <person name="Daum C."/>
            <person name="Haridas S."/>
            <person name="He G."/>
            <person name="LaButti K."/>
            <person name="Lipzen A."/>
            <person name="Mondo S."/>
            <person name="Riley R."/>
            <person name="Salamov A."/>
            <person name="Simmons B.A."/>
            <person name="Magnuson J.K."/>
            <person name="Henrissat B."/>
            <person name="Mortensen U.H."/>
            <person name="Larsen T.O."/>
            <person name="Devries R.P."/>
            <person name="Grigoriev I.V."/>
            <person name="Machida M."/>
            <person name="Baker S.E."/>
            <person name="Andersen M.R."/>
        </authorList>
    </citation>
    <scope>NUCLEOTIDE SEQUENCE [LARGE SCALE GENOMIC DNA]</scope>
    <source>
        <strain evidence="3 4">CBS 151.66</strain>
    </source>
</reference>
<name>A0A5N5XCL5_9EURO</name>
<dbReference type="SUPFAM" id="SSF50129">
    <property type="entry name" value="GroES-like"/>
    <property type="match status" value="1"/>
</dbReference>
<sequence>MLCIIPRTTSNSDSSSSNKALIFKKVPSGYPIPGEDLATELALYDENVAPTENGIVVQSLYASFDPYMRGRMRPADKTSYIPTYELNKPIDSFGIAKVLRSNNAAYKEGDLVIGQLPIQEVNSLDESLIAKIRPLENPLGLEDIRVFLGALGMPGLTAFSSLYKIGEPKEGETIFISAASGAVGQVVGQLAKHEGLKVIGSVGSDEKLNYILNELGSDGGFNYKKESPASALARLAPEGLNIYYENVGGEHLEAAIDAMNPFGRIVACGMISEYNSTPYPIKNLHSVVSKRIAMRGFIVADPGYGDVYFEKLQKTVQQPLIKQGTFKALTHETVGIENAAEGLVGIFHGKNKGKAVLKF</sequence>
<evidence type="ECO:0000313" key="3">
    <source>
        <dbReference type="EMBL" id="KAB8077264.1"/>
    </source>
</evidence>
<proteinExistence type="predicted"/>
<evidence type="ECO:0000259" key="2">
    <source>
        <dbReference type="SMART" id="SM00829"/>
    </source>
</evidence>
<dbReference type="PANTHER" id="PTHR43205">
    <property type="entry name" value="PROSTAGLANDIN REDUCTASE"/>
    <property type="match status" value="1"/>
</dbReference>
<gene>
    <name evidence="3" type="ORF">BDV29DRAFT_188756</name>
</gene>
<dbReference type="InterPro" id="IPR045010">
    <property type="entry name" value="MDR_fam"/>
</dbReference>
<dbReference type="AlphaFoldDB" id="A0A5N5XCL5"/>
<dbReference type="EMBL" id="ML732170">
    <property type="protein sequence ID" value="KAB8077264.1"/>
    <property type="molecule type" value="Genomic_DNA"/>
</dbReference>
<evidence type="ECO:0000256" key="1">
    <source>
        <dbReference type="ARBA" id="ARBA00023002"/>
    </source>
</evidence>
<accession>A0A5N5XCL5</accession>
<dbReference type="CDD" id="cd05288">
    <property type="entry name" value="PGDH"/>
    <property type="match status" value="1"/>
</dbReference>
<dbReference type="SMART" id="SM00829">
    <property type="entry name" value="PKS_ER"/>
    <property type="match status" value="1"/>
</dbReference>